<reference evidence="1 2" key="1">
    <citation type="submission" date="2021-10" db="EMBL/GenBank/DDBJ databases">
        <authorList>
            <person name="Criscuolo A."/>
        </authorList>
    </citation>
    <scope>NUCLEOTIDE SEQUENCE [LARGE SCALE GENOMIC DNA]</scope>
    <source>
        <strain evidence="2">CIP 111883</strain>
    </source>
</reference>
<sequence>MAKPVSIFIMDVTNSTKNWNEIVKYLEEVETIIKGWTRGFPSVKVKHRLGDEIVCMMDHFSSAYIVAFYISQIWKYKKQPPYFGLTFGMVEDDFSSIDIDKWNHPIMRQARLANETIKQATNRRSMFLMPELAHQESTSIEMINLLLEYQHKMMSEQTDIQRSISRLYSILEEQKAIASIVKKSPSTISSHYKKGNCEIILKTKRTIQHTLNQLEQDSSGNVPHHITKELTTTIKKQLQKNIELI</sequence>
<accession>A0ABM8YUP7</accession>
<protein>
    <submittedName>
        <fullName evidence="1">Uncharacterized protein</fullName>
    </submittedName>
</protein>
<comment type="caution">
    <text evidence="1">The sequence shown here is derived from an EMBL/GenBank/DDBJ whole genome shotgun (WGS) entry which is preliminary data.</text>
</comment>
<keyword evidence="2" id="KW-1185">Reference proteome</keyword>
<proteinExistence type="predicted"/>
<evidence type="ECO:0000313" key="1">
    <source>
        <dbReference type="EMBL" id="CAG9623706.1"/>
    </source>
</evidence>
<evidence type="ECO:0000313" key="2">
    <source>
        <dbReference type="Proteomes" id="UP000789833"/>
    </source>
</evidence>
<dbReference type="RefSeq" id="WP_230505392.1">
    <property type="nucleotide sequence ID" value="NZ_CAKJTJ010000067.1"/>
</dbReference>
<gene>
    <name evidence="1" type="ORF">BACCIP111883_04538</name>
</gene>
<dbReference type="EMBL" id="CAKJTJ010000067">
    <property type="protein sequence ID" value="CAG9623706.1"/>
    <property type="molecule type" value="Genomic_DNA"/>
</dbReference>
<organism evidence="1 2">
    <name type="scientific">Sutcliffiella rhizosphaerae</name>
    <dbReference type="NCBI Taxonomy" id="2880967"/>
    <lineage>
        <taxon>Bacteria</taxon>
        <taxon>Bacillati</taxon>
        <taxon>Bacillota</taxon>
        <taxon>Bacilli</taxon>
        <taxon>Bacillales</taxon>
        <taxon>Bacillaceae</taxon>
        <taxon>Sutcliffiella</taxon>
    </lineage>
</organism>
<dbReference type="Proteomes" id="UP000789833">
    <property type="component" value="Unassembled WGS sequence"/>
</dbReference>
<name>A0ABM8YUP7_9BACI</name>